<dbReference type="Proteomes" id="UP000069030">
    <property type="component" value="Chromosome"/>
</dbReference>
<dbReference type="InterPro" id="IPR043741">
    <property type="entry name" value="DUF5686"/>
</dbReference>
<sequence length="828" mass="94025">MKQFVTLFMLLIGLTVFGQLKGSIKDTEGKPISYTTVYLEKSQQNTISNEQGLYELSLPQKGEYTVVYQFLGYKTLRKNITYTGTAQEVNVVLESEDFILEDIVITAGKNPADDLIRLAIKNKQKNTEGMSAFTADFYSKGMLKTLKMSKFFQKKVQVNGSGLSGVDSLGRGIVYLSETVSSLKYQKPNKLKEHIIASKVSGSNSGYSFNTADESFYDFYDNHIVIGDMDTKLISPIADVAFSYYKYTLEATFRDQGVLINKIKVTPKSSVQPVFSGDLYLVDGIGAIYGIDLKVTGVSVQQPLIEEINVSQNFSYNEDNKSWVKRSQNLDLVFGALGVRIQAVFLSVFNNYNFTPNFTRASFDKEILSFAKDVNKKGDDFWKENRLFALSEEELNDYRVKDSIRLIKESPAYKDSIRKKHNRFKVGDVFGGYNYRGEDNKYSIGYTGLIGMDKPGFNTVQGFNMKTDVYGSIYDKDKIGYTYGKASFGYGFASDRLRVYGKLLRQFKGASKSAVYIEGGSKIEQYNKENIPELLNTAFSLLMRKNYAKYYNHNDVYVGYYGQFFNEALKVHSAIGYEDRSLLYNNANGSFYKGSRAYTSNDPLAPLDMNSSPITNHHLYKFRVGTTLSLGMNYVSYPTKRIYMRNPNYPLIEVNYEKGFSGSEKGLEYDKLEARFSQGLTVSNKGRFEYNVLMGKYFGADNISYVDRKHFTGNETHLNITNDRLTSFNLLPYYALSTNKSYVESHFEYDFKGFLINKVPLLRETGWNVVLGYHNAMVSDIKPYHEFTAGLSNFGFGKINFFRIDYVRSYQGGAFAKDGIMIGVKKSF</sequence>
<dbReference type="KEGG" id="mod:AS202_05105"/>
<dbReference type="Pfam" id="PF18939">
    <property type="entry name" value="DUF5686"/>
    <property type="match status" value="1"/>
</dbReference>
<dbReference type="RefSeq" id="WP_006258002.1">
    <property type="nucleotide sequence ID" value="NZ_BCMQ01000002.1"/>
</dbReference>
<dbReference type="eggNOG" id="COG1470">
    <property type="taxonomic scope" value="Bacteria"/>
</dbReference>
<organism evidence="1 2">
    <name type="scientific">Myroides odoratimimus</name>
    <dbReference type="NCBI Taxonomy" id="76832"/>
    <lineage>
        <taxon>Bacteria</taxon>
        <taxon>Pseudomonadati</taxon>
        <taxon>Bacteroidota</taxon>
        <taxon>Flavobacteriia</taxon>
        <taxon>Flavobacteriales</taxon>
        <taxon>Flavobacteriaceae</taxon>
        <taxon>Myroides</taxon>
    </lineage>
</organism>
<dbReference type="AlphaFoldDB" id="A0A0S7E8S9"/>
<dbReference type="SUPFAM" id="SSF49464">
    <property type="entry name" value="Carboxypeptidase regulatory domain-like"/>
    <property type="match status" value="1"/>
</dbReference>
<protein>
    <submittedName>
        <fullName evidence="1">Uncharacterized protein</fullName>
    </submittedName>
</protein>
<name>A0A0S7E8S9_9FLAO</name>
<reference evidence="1 2" key="1">
    <citation type="journal article" date="2016" name="J. Zhejiang Univ. Sci. B">
        <title>Antibiotic resistance mechanisms of Myroides sp.</title>
        <authorList>
            <person name="Hu S."/>
            <person name="Yuan S."/>
            <person name="Qu H."/>
            <person name="Jiang T."/>
            <person name="Zhou Y."/>
            <person name="Wang M."/>
            <person name="Ming D."/>
        </authorList>
    </citation>
    <scope>NUCLEOTIDE SEQUENCE [LARGE SCALE GENOMIC DNA]</scope>
    <source>
        <strain evidence="1 2">PR63039</strain>
    </source>
</reference>
<gene>
    <name evidence="1" type="ORF">AS202_05105</name>
</gene>
<dbReference type="Gene3D" id="2.60.40.1120">
    <property type="entry name" value="Carboxypeptidase-like, regulatory domain"/>
    <property type="match status" value="1"/>
</dbReference>
<dbReference type="EMBL" id="CP013690">
    <property type="protein sequence ID" value="ALU25552.1"/>
    <property type="molecule type" value="Genomic_DNA"/>
</dbReference>
<dbReference type="Pfam" id="PF13715">
    <property type="entry name" value="CarbopepD_reg_2"/>
    <property type="match status" value="1"/>
</dbReference>
<evidence type="ECO:0000313" key="1">
    <source>
        <dbReference type="EMBL" id="ALU25552.1"/>
    </source>
</evidence>
<accession>A0A0S7E8S9</accession>
<dbReference type="InterPro" id="IPR008969">
    <property type="entry name" value="CarboxyPept-like_regulatory"/>
</dbReference>
<evidence type="ECO:0000313" key="2">
    <source>
        <dbReference type="Proteomes" id="UP000069030"/>
    </source>
</evidence>
<proteinExistence type="predicted"/>